<protein>
    <submittedName>
        <fullName evidence="1">Uncharacterized protein</fullName>
    </submittedName>
</protein>
<dbReference type="EMBL" id="LAZR01025219">
    <property type="protein sequence ID" value="KKL72612.1"/>
    <property type="molecule type" value="Genomic_DNA"/>
</dbReference>
<organism evidence="1">
    <name type="scientific">marine sediment metagenome</name>
    <dbReference type="NCBI Taxonomy" id="412755"/>
    <lineage>
        <taxon>unclassified sequences</taxon>
        <taxon>metagenomes</taxon>
        <taxon>ecological metagenomes</taxon>
    </lineage>
</organism>
<proteinExistence type="predicted"/>
<reference evidence="1" key="1">
    <citation type="journal article" date="2015" name="Nature">
        <title>Complex archaea that bridge the gap between prokaryotes and eukaryotes.</title>
        <authorList>
            <person name="Spang A."/>
            <person name="Saw J.H."/>
            <person name="Jorgensen S.L."/>
            <person name="Zaremba-Niedzwiedzka K."/>
            <person name="Martijn J."/>
            <person name="Lind A.E."/>
            <person name="van Eijk R."/>
            <person name="Schleper C."/>
            <person name="Guy L."/>
            <person name="Ettema T.J."/>
        </authorList>
    </citation>
    <scope>NUCLEOTIDE SEQUENCE</scope>
</reference>
<dbReference type="AlphaFoldDB" id="A0A0F9HC06"/>
<sequence>MGEAQWKFLDDMRLELEQAEALHGSYNSYHEAYAVILEELDEFWEIVRKKTQDRNDREAYIELVQIAVTAWRTARDLGLECGR</sequence>
<name>A0A0F9HC06_9ZZZZ</name>
<evidence type="ECO:0000313" key="1">
    <source>
        <dbReference type="EMBL" id="KKL72612.1"/>
    </source>
</evidence>
<comment type="caution">
    <text evidence="1">The sequence shown here is derived from an EMBL/GenBank/DDBJ whole genome shotgun (WGS) entry which is preliminary data.</text>
</comment>
<gene>
    <name evidence="1" type="ORF">LCGC14_2083190</name>
</gene>
<accession>A0A0F9HC06</accession>